<dbReference type="GeneID" id="116563528"/>
<reference evidence="3" key="1">
    <citation type="submission" date="2025-08" db="UniProtKB">
        <authorList>
            <consortium name="RefSeq"/>
        </authorList>
    </citation>
    <scope>IDENTIFICATION</scope>
    <source>
        <tissue evidence="3">Blood</tissue>
    </source>
</reference>
<feature type="region of interest" description="Disordered" evidence="1">
    <location>
        <begin position="36"/>
        <end position="66"/>
    </location>
</feature>
<gene>
    <name evidence="3" type="primary">LOC116563528</name>
</gene>
<dbReference type="AlphaFoldDB" id="A0A6J3JCB3"/>
<evidence type="ECO:0000256" key="1">
    <source>
        <dbReference type="SAM" id="MobiDB-lite"/>
    </source>
</evidence>
<keyword evidence="2" id="KW-1185">Reference proteome</keyword>
<proteinExistence type="predicted"/>
<evidence type="ECO:0000313" key="3">
    <source>
        <dbReference type="RefSeq" id="XP_032152080.1"/>
    </source>
</evidence>
<sequence>MRRRYLAALPAPAHLGPFGRDAAAYKSKPLSAFQSVPRPLERGKRGSREGSRERWRTLLDGDGPGRGAGWADTWAAPELSAPPLGFSLGILSPFPVLGKEGVQSRFLRKRSLFFTLINTNRRF</sequence>
<feature type="compositionally biased region" description="Basic and acidic residues" evidence="1">
    <location>
        <begin position="39"/>
        <end position="59"/>
    </location>
</feature>
<organism evidence="2 3">
    <name type="scientific">Sapajus apella</name>
    <name type="common">Brown-capped capuchin</name>
    <name type="synonym">Cebus apella</name>
    <dbReference type="NCBI Taxonomy" id="9515"/>
    <lineage>
        <taxon>Eukaryota</taxon>
        <taxon>Metazoa</taxon>
        <taxon>Chordata</taxon>
        <taxon>Craniata</taxon>
        <taxon>Vertebrata</taxon>
        <taxon>Euteleostomi</taxon>
        <taxon>Mammalia</taxon>
        <taxon>Eutheria</taxon>
        <taxon>Euarchontoglires</taxon>
        <taxon>Primates</taxon>
        <taxon>Haplorrhini</taxon>
        <taxon>Platyrrhini</taxon>
        <taxon>Cebidae</taxon>
        <taxon>Cebinae</taxon>
        <taxon>Sapajus</taxon>
    </lineage>
</organism>
<protein>
    <submittedName>
        <fullName evidence="3">Uncharacterized protein LOC116563528</fullName>
    </submittedName>
</protein>
<name>A0A6J3JCB3_SAPAP</name>
<evidence type="ECO:0000313" key="2">
    <source>
        <dbReference type="Proteomes" id="UP000504640"/>
    </source>
</evidence>
<dbReference type="Proteomes" id="UP000504640">
    <property type="component" value="Unplaced"/>
</dbReference>
<dbReference type="RefSeq" id="XP_032152080.1">
    <property type="nucleotide sequence ID" value="XM_032296189.1"/>
</dbReference>
<accession>A0A6J3JCB3</accession>